<evidence type="ECO:0000313" key="2">
    <source>
        <dbReference type="EMBL" id="MFA1540611.1"/>
    </source>
</evidence>
<gene>
    <name evidence="2" type="ORF">SM611_16920</name>
</gene>
<accession>A0ABV4QBR0</accession>
<feature type="compositionally biased region" description="Basic and acidic residues" evidence="1">
    <location>
        <begin position="161"/>
        <end position="179"/>
    </location>
</feature>
<name>A0ABV4QBR0_9ACTN</name>
<feature type="compositionally biased region" description="Acidic residues" evidence="1">
    <location>
        <begin position="180"/>
        <end position="192"/>
    </location>
</feature>
<comment type="caution">
    <text evidence="2">The sequence shown here is derived from an EMBL/GenBank/DDBJ whole genome shotgun (WGS) entry which is preliminary data.</text>
</comment>
<feature type="region of interest" description="Disordered" evidence="1">
    <location>
        <begin position="1"/>
        <end position="203"/>
    </location>
</feature>
<sequence>MPISDMPSEMPEERQPPEATPEMNPWLVEEPPDAAQRDEDGKVANSTPLDEVCEEDDSESTPTPPPEGAFPVEVNDCDSEVEAPAGPAHWPVAPIAEPTGEPLDGPEEVPEPPVEVVSNGEEPASDVTGADDPETSDVTVRTAPVEESAKVPQDAESEAESTPRDADTADERTSERAADEASDSAEAEEASEDAPAVRVEVESERDLPFPREVQAEREVLLESVTRQSLVNEIVHQIADLVGSSEAMEATGLDFFAVLIKSRLDPQWVTVKLIKLTVAGAAAGSGMPFPHLFGELAGTLAREFLPVESWKAATVRTVQIADIGLDARDGRLDSPISRAFVIEEAQRAGGSLTAPKKPRPPK</sequence>
<dbReference type="EMBL" id="JAXCEI010000007">
    <property type="protein sequence ID" value="MFA1540611.1"/>
    <property type="molecule type" value="Genomic_DNA"/>
</dbReference>
<dbReference type="Proteomes" id="UP001569963">
    <property type="component" value="Unassembled WGS sequence"/>
</dbReference>
<organism evidence="2 3">
    <name type="scientific">Actinomadura monticuli</name>
    <dbReference type="NCBI Taxonomy" id="3097367"/>
    <lineage>
        <taxon>Bacteria</taxon>
        <taxon>Bacillati</taxon>
        <taxon>Actinomycetota</taxon>
        <taxon>Actinomycetes</taxon>
        <taxon>Streptosporangiales</taxon>
        <taxon>Thermomonosporaceae</taxon>
        <taxon>Actinomadura</taxon>
    </lineage>
</organism>
<evidence type="ECO:0000256" key="1">
    <source>
        <dbReference type="SAM" id="MobiDB-lite"/>
    </source>
</evidence>
<protein>
    <submittedName>
        <fullName evidence="2">Uncharacterized protein</fullName>
    </submittedName>
</protein>
<dbReference type="RefSeq" id="WP_371950524.1">
    <property type="nucleotide sequence ID" value="NZ_JAXCEI010000007.1"/>
</dbReference>
<proteinExistence type="predicted"/>
<keyword evidence="3" id="KW-1185">Reference proteome</keyword>
<reference evidence="2 3" key="1">
    <citation type="submission" date="2023-11" db="EMBL/GenBank/DDBJ databases">
        <title>Actinomadura monticuli sp. nov., isolated from volcanic ash.</title>
        <authorList>
            <person name="Lee S.D."/>
            <person name="Yang H."/>
            <person name="Kim I.S."/>
        </authorList>
    </citation>
    <scope>NUCLEOTIDE SEQUENCE [LARGE SCALE GENOMIC DNA]</scope>
    <source>
        <strain evidence="2 3">DLS-62</strain>
    </source>
</reference>
<evidence type="ECO:0000313" key="3">
    <source>
        <dbReference type="Proteomes" id="UP001569963"/>
    </source>
</evidence>